<reference evidence="2 3" key="1">
    <citation type="journal article" date="2011" name="J. Bacteriol.">
        <title>Genome sequence of the algicidal bacterium Kordia algicida OT-1.</title>
        <authorList>
            <person name="Lee H.S."/>
            <person name="Kang S.G."/>
            <person name="Kwon K.K."/>
            <person name="Lee J.H."/>
            <person name="Kim S.J."/>
        </authorList>
    </citation>
    <scope>NUCLEOTIDE SEQUENCE [LARGE SCALE GENOMIC DNA]</scope>
    <source>
        <strain evidence="2 3">OT-1</strain>
    </source>
</reference>
<dbReference type="RefSeq" id="WP_007093011.1">
    <property type="nucleotide sequence ID" value="NZ_CP142125.1"/>
</dbReference>
<dbReference type="Pfam" id="PF13007">
    <property type="entry name" value="LZ_Tnp_IS66"/>
    <property type="match status" value="1"/>
</dbReference>
<dbReference type="EMBL" id="ABIB01000029">
    <property type="protein sequence ID" value="EDP94117.1"/>
    <property type="molecule type" value="Genomic_DNA"/>
</dbReference>
<protein>
    <recommendedName>
        <fullName evidence="1">Transposase TnpC homeodomain domain-containing protein</fullName>
    </recommendedName>
</protein>
<evidence type="ECO:0000313" key="2">
    <source>
        <dbReference type="EMBL" id="EDP94117.1"/>
    </source>
</evidence>
<dbReference type="AlphaFoldDB" id="A9CUD7"/>
<dbReference type="InterPro" id="IPR024463">
    <property type="entry name" value="Transposase_TnpC_homeodom"/>
</dbReference>
<comment type="caution">
    <text evidence="2">The sequence shown here is derived from an EMBL/GenBank/DDBJ whole genome shotgun (WGS) entry which is preliminary data.</text>
</comment>
<proteinExistence type="predicted"/>
<sequence length="111" mass="12455">MKNTTDTTEETAYISKKEFDDLLDKYRDVTGQLAELKRLIFGSKSERFVSTALPGQLGLFGQASQEASSDTEKEVLRHTKVKIKPKKVAKGALLPIHLPRVEEIIKPKNLT</sequence>
<name>A9CUD7_9FLAO</name>
<evidence type="ECO:0000313" key="3">
    <source>
        <dbReference type="Proteomes" id="UP000002945"/>
    </source>
</evidence>
<organism evidence="2 3">
    <name type="scientific">Kordia algicida OT-1</name>
    <dbReference type="NCBI Taxonomy" id="391587"/>
    <lineage>
        <taxon>Bacteria</taxon>
        <taxon>Pseudomonadati</taxon>
        <taxon>Bacteroidota</taxon>
        <taxon>Flavobacteriia</taxon>
        <taxon>Flavobacteriales</taxon>
        <taxon>Flavobacteriaceae</taxon>
        <taxon>Kordia</taxon>
    </lineage>
</organism>
<dbReference type="Proteomes" id="UP000002945">
    <property type="component" value="Unassembled WGS sequence"/>
</dbReference>
<dbReference type="HOGENOM" id="CLU_2155030_0_0_10"/>
<dbReference type="STRING" id="391587.KAOT1_02186"/>
<feature type="domain" description="Transposase TnpC homeodomain" evidence="1">
    <location>
        <begin position="31"/>
        <end position="102"/>
    </location>
</feature>
<evidence type="ECO:0000259" key="1">
    <source>
        <dbReference type="Pfam" id="PF13007"/>
    </source>
</evidence>
<keyword evidence="3" id="KW-1185">Reference proteome</keyword>
<accession>A9CUD7</accession>
<gene>
    <name evidence="2" type="ORF">KAOT1_02186</name>
</gene>